<dbReference type="InterPro" id="IPR036061">
    <property type="entry name" value="CheW-like_dom_sf"/>
</dbReference>
<dbReference type="Pfam" id="PF01584">
    <property type="entry name" value="CheW"/>
    <property type="match status" value="1"/>
</dbReference>
<evidence type="ECO:0000313" key="6">
    <source>
        <dbReference type="EMBL" id="KRG78948.1"/>
    </source>
</evidence>
<dbReference type="PANTHER" id="PTHR22617:SF45">
    <property type="entry name" value="CHEMOTAXIS PROTEIN CHEW"/>
    <property type="match status" value="1"/>
</dbReference>
<dbReference type="GO" id="GO:0005829">
    <property type="term" value="C:cytosol"/>
    <property type="evidence" value="ECO:0007669"/>
    <property type="project" value="TreeGrafter"/>
</dbReference>
<comment type="subcellular location">
    <subcellularLocation>
        <location evidence="1">Cytoplasm</location>
    </subcellularLocation>
</comment>
<sequence length="416" mass="43150">MTDDPIDDYLQALIGQATETAVPGDVAAASASTPPAQTALPGQPGDALLAELDAAFDQARGQYEQAQASAPAADSGDALLAELDAAFDQARGQYEQAQTSAPAADSGDALLAELDAAFDQARGQYEQAQASAPAADSGDALLAELDAAFDQARGQYEQAQSIAPAADSGDALLAELDAAFDQARGQYEQAQASAPAADSGDALLAELDAAFDQARGQYEQSQQVRPAAAPARGRIPPAPSGPPVLAMNTSTAQPVWQAAGAAAPAPQVPGQRRRASERSSRWLRLRCGQQPYALELLKVQEVVLLAPLLSLRGTAPHMLGIMNLRGQVVPVMDLGLYLGSEAVQTSAATRIVVLESEGQSLGLRVSAVDDVASLSESQIEPPDTARLCRFSNHLFRGVARLSGPPIILLDANALLN</sequence>
<proteinExistence type="predicted"/>
<dbReference type="SMART" id="SM00260">
    <property type="entry name" value="CheW"/>
    <property type="match status" value="1"/>
</dbReference>
<dbReference type="PATRIC" id="fig|336566.3.peg.2939"/>
<feature type="domain" description="CheW-like" evidence="5">
    <location>
        <begin position="279"/>
        <end position="416"/>
    </location>
</feature>
<dbReference type="SUPFAM" id="SSF50341">
    <property type="entry name" value="CheW-like"/>
    <property type="match status" value="1"/>
</dbReference>
<dbReference type="EMBL" id="LDJM01000007">
    <property type="protein sequence ID" value="KRG78948.1"/>
    <property type="molecule type" value="Genomic_DNA"/>
</dbReference>
<evidence type="ECO:0000256" key="2">
    <source>
        <dbReference type="ARBA" id="ARBA00021483"/>
    </source>
</evidence>
<comment type="caution">
    <text evidence="6">The sequence shown here is derived from an EMBL/GenBank/DDBJ whole genome shotgun (WGS) entry which is preliminary data.</text>
</comment>
<dbReference type="Gene3D" id="2.30.30.40">
    <property type="entry name" value="SH3 Domains"/>
    <property type="match status" value="1"/>
</dbReference>
<gene>
    <name evidence="6" type="ORF">ABB30_02660</name>
</gene>
<organism evidence="6 7">
    <name type="scientific">Stenotrophomonas ginsengisoli</name>
    <dbReference type="NCBI Taxonomy" id="336566"/>
    <lineage>
        <taxon>Bacteria</taxon>
        <taxon>Pseudomonadati</taxon>
        <taxon>Pseudomonadota</taxon>
        <taxon>Gammaproteobacteria</taxon>
        <taxon>Lysobacterales</taxon>
        <taxon>Lysobacteraceae</taxon>
        <taxon>Stenotrophomonas</taxon>
    </lineage>
</organism>
<dbReference type="InterPro" id="IPR039315">
    <property type="entry name" value="CheW"/>
</dbReference>
<dbReference type="PANTHER" id="PTHR22617">
    <property type="entry name" value="CHEMOTAXIS SENSOR HISTIDINE KINASE-RELATED"/>
    <property type="match status" value="1"/>
</dbReference>
<dbReference type="Proteomes" id="UP000050956">
    <property type="component" value="Unassembled WGS sequence"/>
</dbReference>
<evidence type="ECO:0000313" key="7">
    <source>
        <dbReference type="Proteomes" id="UP000050956"/>
    </source>
</evidence>
<dbReference type="Gene3D" id="2.40.50.180">
    <property type="entry name" value="CheA-289, Domain 4"/>
    <property type="match status" value="1"/>
</dbReference>
<dbReference type="InterPro" id="IPR002545">
    <property type="entry name" value="CheW-lke_dom"/>
</dbReference>
<dbReference type="PROSITE" id="PS50851">
    <property type="entry name" value="CHEW"/>
    <property type="match status" value="1"/>
</dbReference>
<protein>
    <recommendedName>
        <fullName evidence="2">Chemotaxis protein CheW</fullName>
    </recommendedName>
</protein>
<dbReference type="RefSeq" id="WP_057636756.1">
    <property type="nucleotide sequence ID" value="NZ_LDJM01000007.1"/>
</dbReference>
<evidence type="ECO:0000259" key="5">
    <source>
        <dbReference type="PROSITE" id="PS50851"/>
    </source>
</evidence>
<dbReference type="STRING" id="336566.ABB30_02660"/>
<name>A0A0R0DLQ0_9GAMM</name>
<keyword evidence="4" id="KW-0175">Coiled coil</keyword>
<feature type="coiled-coil region" evidence="4">
    <location>
        <begin position="49"/>
        <end position="193"/>
    </location>
</feature>
<keyword evidence="7" id="KW-1185">Reference proteome</keyword>
<accession>A0A0R0DLQ0</accession>
<evidence type="ECO:0000256" key="4">
    <source>
        <dbReference type="SAM" id="Coils"/>
    </source>
</evidence>
<evidence type="ECO:0000256" key="3">
    <source>
        <dbReference type="ARBA" id="ARBA00022490"/>
    </source>
</evidence>
<dbReference type="GO" id="GO:0006935">
    <property type="term" value="P:chemotaxis"/>
    <property type="evidence" value="ECO:0007669"/>
    <property type="project" value="InterPro"/>
</dbReference>
<keyword evidence="3" id="KW-0963">Cytoplasm</keyword>
<dbReference type="AlphaFoldDB" id="A0A0R0DLQ0"/>
<evidence type="ECO:0000256" key="1">
    <source>
        <dbReference type="ARBA" id="ARBA00004496"/>
    </source>
</evidence>
<reference evidence="6 7" key="1">
    <citation type="submission" date="2015-05" db="EMBL/GenBank/DDBJ databases">
        <title>Genome sequencing and analysis of members of genus Stenotrophomonas.</title>
        <authorList>
            <person name="Patil P.P."/>
            <person name="Midha S."/>
            <person name="Patil P.B."/>
        </authorList>
    </citation>
    <scope>NUCLEOTIDE SEQUENCE [LARGE SCALE GENOMIC DNA]</scope>
    <source>
        <strain evidence="6 7">DSM 24757</strain>
    </source>
</reference>
<dbReference type="GO" id="GO:0007165">
    <property type="term" value="P:signal transduction"/>
    <property type="evidence" value="ECO:0007669"/>
    <property type="project" value="InterPro"/>
</dbReference>